<feature type="signal peptide" evidence="6">
    <location>
        <begin position="1"/>
        <end position="23"/>
    </location>
</feature>
<feature type="region of interest" description="Disordered" evidence="5">
    <location>
        <begin position="325"/>
        <end position="351"/>
    </location>
</feature>
<keyword evidence="10" id="KW-1185">Reference proteome</keyword>
<dbReference type="PRINTS" id="PR01023">
    <property type="entry name" value="NAFLGMOTY"/>
</dbReference>
<evidence type="ECO:0000313" key="10">
    <source>
        <dbReference type="Proteomes" id="UP000181901"/>
    </source>
</evidence>
<dbReference type="PANTHER" id="PTHR30329:SF21">
    <property type="entry name" value="LIPOPROTEIN YIAD-RELATED"/>
    <property type="match status" value="1"/>
</dbReference>
<evidence type="ECO:0000256" key="6">
    <source>
        <dbReference type="SAM" id="SignalP"/>
    </source>
</evidence>
<keyword evidence="2 4" id="KW-0472">Membrane</keyword>
<dbReference type="InterPro" id="IPR050330">
    <property type="entry name" value="Bact_OuterMem_StrucFunc"/>
</dbReference>
<comment type="subcellular location">
    <subcellularLocation>
        <location evidence="1">Cell outer membrane</location>
    </subcellularLocation>
</comment>
<gene>
    <name evidence="9" type="primary">oprF_1</name>
    <name evidence="9" type="ORF">BerOc1_01336</name>
</gene>
<proteinExistence type="predicted"/>
<dbReference type="Gene3D" id="3.40.50.410">
    <property type="entry name" value="von Willebrand factor, type A domain"/>
    <property type="match status" value="1"/>
</dbReference>
<comment type="caution">
    <text evidence="9">The sequence shown here is derived from an EMBL/GenBank/DDBJ whole genome shotgun (WGS) entry which is preliminary data.</text>
</comment>
<dbReference type="PROSITE" id="PS50234">
    <property type="entry name" value="VWFA"/>
    <property type="match status" value="1"/>
</dbReference>
<dbReference type="Gene3D" id="3.30.1330.60">
    <property type="entry name" value="OmpA-like domain"/>
    <property type="match status" value="1"/>
</dbReference>
<dbReference type="InterPro" id="IPR006664">
    <property type="entry name" value="OMP_bac"/>
</dbReference>
<dbReference type="InterPro" id="IPR036737">
    <property type="entry name" value="OmpA-like_sf"/>
</dbReference>
<feature type="chain" id="PRO_5009635484" evidence="6">
    <location>
        <begin position="24"/>
        <end position="351"/>
    </location>
</feature>
<evidence type="ECO:0000256" key="2">
    <source>
        <dbReference type="ARBA" id="ARBA00023136"/>
    </source>
</evidence>
<accession>A0A1J5N189</accession>
<dbReference type="InterPro" id="IPR036465">
    <property type="entry name" value="vWFA_dom_sf"/>
</dbReference>
<name>A0A1J5N189_9BACT</name>
<dbReference type="PROSITE" id="PS51123">
    <property type="entry name" value="OMPA_2"/>
    <property type="match status" value="1"/>
</dbReference>
<dbReference type="CDD" id="cd07185">
    <property type="entry name" value="OmpA_C-like"/>
    <property type="match status" value="1"/>
</dbReference>
<dbReference type="PROSITE" id="PS01068">
    <property type="entry name" value="OMPA_1"/>
    <property type="match status" value="1"/>
</dbReference>
<dbReference type="PRINTS" id="PR01021">
    <property type="entry name" value="OMPADOMAIN"/>
</dbReference>
<evidence type="ECO:0000259" key="7">
    <source>
        <dbReference type="PROSITE" id="PS50234"/>
    </source>
</evidence>
<dbReference type="Pfam" id="PF00691">
    <property type="entry name" value="OmpA"/>
    <property type="match status" value="1"/>
</dbReference>
<dbReference type="EMBL" id="LKAQ01000004">
    <property type="protein sequence ID" value="OIQ49411.1"/>
    <property type="molecule type" value="Genomic_DNA"/>
</dbReference>
<dbReference type="SUPFAM" id="SSF103088">
    <property type="entry name" value="OmpA-like"/>
    <property type="match status" value="1"/>
</dbReference>
<dbReference type="PANTHER" id="PTHR30329">
    <property type="entry name" value="STATOR ELEMENT OF FLAGELLAR MOTOR COMPLEX"/>
    <property type="match status" value="1"/>
</dbReference>
<dbReference type="SUPFAM" id="SSF53300">
    <property type="entry name" value="vWA-like"/>
    <property type="match status" value="1"/>
</dbReference>
<dbReference type="GO" id="GO:0009279">
    <property type="term" value="C:cell outer membrane"/>
    <property type="evidence" value="ECO:0007669"/>
    <property type="project" value="UniProtKB-SubCell"/>
</dbReference>
<dbReference type="InterPro" id="IPR002035">
    <property type="entry name" value="VWF_A"/>
</dbReference>
<evidence type="ECO:0000256" key="1">
    <source>
        <dbReference type="ARBA" id="ARBA00004442"/>
    </source>
</evidence>
<evidence type="ECO:0000256" key="3">
    <source>
        <dbReference type="ARBA" id="ARBA00023237"/>
    </source>
</evidence>
<dbReference type="AlphaFoldDB" id="A0A1J5N189"/>
<feature type="compositionally biased region" description="Basic and acidic residues" evidence="5">
    <location>
        <begin position="334"/>
        <end position="351"/>
    </location>
</feature>
<organism evidence="9 10">
    <name type="scientific">Pseudodesulfovibrio hydrargyri</name>
    <dbReference type="NCBI Taxonomy" id="2125990"/>
    <lineage>
        <taxon>Bacteria</taxon>
        <taxon>Pseudomonadati</taxon>
        <taxon>Thermodesulfobacteriota</taxon>
        <taxon>Desulfovibrionia</taxon>
        <taxon>Desulfovibrionales</taxon>
        <taxon>Desulfovibrionaceae</taxon>
    </lineage>
</organism>
<evidence type="ECO:0000256" key="5">
    <source>
        <dbReference type="SAM" id="MobiDB-lite"/>
    </source>
</evidence>
<dbReference type="InterPro" id="IPR006690">
    <property type="entry name" value="OMPA-like_CS"/>
</dbReference>
<dbReference type="InterPro" id="IPR006665">
    <property type="entry name" value="OmpA-like"/>
</dbReference>
<sequence length="351" mass="37932">MTHSRKLLLFMLAAMLTFSFAFAATANAKMVKKVDNFILFVDQSGSMAMRNADGIKKIEKAKSDMLALNAAIPALDYNSAVVLFAPFEVQCSPKPYSDANVAAAVNGIDADYQIFNRRTPMGAGLDDINPILGKMSGKTALIIFTDGESNYGADPVAVAKNLYAKYGSNLCVHVVSYAESPEGQAVVDGIRAAFPCSVPADGATFADAGALNKYAKDVFYADMAEPAPAPMAPMAPMTPAKEVVSFNLNFGFDKYQITDEMIPVLEQAKMILDEDPAATYEISGHTDSTGTEAYNQGLSERRANSVMKWLTDNGISTDRLEAKGYGELSPKYDNSTKEGRKLNRRVDIQTK</sequence>
<evidence type="ECO:0000259" key="8">
    <source>
        <dbReference type="PROSITE" id="PS51123"/>
    </source>
</evidence>
<evidence type="ECO:0000313" key="9">
    <source>
        <dbReference type="EMBL" id="OIQ49411.1"/>
    </source>
</evidence>
<dbReference type="CDD" id="cd00198">
    <property type="entry name" value="vWFA"/>
    <property type="match status" value="1"/>
</dbReference>
<reference evidence="9 10" key="1">
    <citation type="submission" date="2015-09" db="EMBL/GenBank/DDBJ databases">
        <title>Genome of Desulfovibrio dechloracetivorans BerOc1, a mercury methylating strain isolated from highly hydrocarbons and metals contaminated coastal sediments.</title>
        <authorList>
            <person name="Goni Urriza M."/>
            <person name="Gassie C."/>
            <person name="Bouchez O."/>
            <person name="Klopp C."/>
            <person name="Ranchou-Peyruse A."/>
            <person name="Remy G."/>
        </authorList>
    </citation>
    <scope>NUCLEOTIDE SEQUENCE [LARGE SCALE GENOMIC DNA]</scope>
    <source>
        <strain evidence="9 10">BerOc1</strain>
    </source>
</reference>
<evidence type="ECO:0000256" key="4">
    <source>
        <dbReference type="PROSITE-ProRule" id="PRU00473"/>
    </source>
</evidence>
<keyword evidence="3" id="KW-0998">Cell outer membrane</keyword>
<keyword evidence="6" id="KW-0732">Signal</keyword>
<feature type="domain" description="OmpA-like" evidence="8">
    <location>
        <begin position="237"/>
        <end position="351"/>
    </location>
</feature>
<dbReference type="Proteomes" id="UP000181901">
    <property type="component" value="Unassembled WGS sequence"/>
</dbReference>
<protein>
    <submittedName>
        <fullName evidence="9">Outer membrane porin F</fullName>
    </submittedName>
</protein>
<dbReference type="OrthoDB" id="9805566at2"/>
<feature type="domain" description="VWFA" evidence="7">
    <location>
        <begin position="36"/>
        <end position="218"/>
    </location>
</feature>